<feature type="domain" description="BHLH" evidence="7">
    <location>
        <begin position="335"/>
        <end position="385"/>
    </location>
</feature>
<evidence type="ECO:0000256" key="4">
    <source>
        <dbReference type="ARBA" id="ARBA00023163"/>
    </source>
</evidence>
<dbReference type="EMBL" id="LR862148">
    <property type="protein sequence ID" value="CAD1830333.1"/>
    <property type="molecule type" value="Genomic_DNA"/>
</dbReference>
<gene>
    <name evidence="8" type="ORF">CB5_LOCUS13544</name>
</gene>
<dbReference type="Gene3D" id="4.10.280.10">
    <property type="entry name" value="Helix-loop-helix DNA-binding domain"/>
    <property type="match status" value="1"/>
</dbReference>
<evidence type="ECO:0000256" key="3">
    <source>
        <dbReference type="ARBA" id="ARBA00023015"/>
    </source>
</evidence>
<evidence type="ECO:0000256" key="1">
    <source>
        <dbReference type="ARBA" id="ARBA00004123"/>
    </source>
</evidence>
<dbReference type="InterPro" id="IPR036638">
    <property type="entry name" value="HLH_DNA-bd_sf"/>
</dbReference>
<name>A0A6V7PI47_ANACO</name>
<dbReference type="PROSITE" id="PS50888">
    <property type="entry name" value="BHLH"/>
    <property type="match status" value="1"/>
</dbReference>
<dbReference type="Pfam" id="PF00010">
    <property type="entry name" value="HLH"/>
    <property type="match status" value="1"/>
</dbReference>
<sequence length="526" mass="55701">MGELAKRKETKELRFFPWMPSVQEREQGVGTACSNLGGNCCSHPSAGYPRDNPVSGSGPAPHNAALSPLGVALPPSGRGVRAAHPIPFLAAAVAETPLLGPSFGWVELLPVQPPSLPVVGQGENGPLYGGAPKWVPGAGTTSASELTELNNGFLNLSTWDQSNFDSALSSLVSSPPLPLPPPPALDNFVIRELIGRLGTICSASGDASPPSPAPAAAAAAAPLPATAPRSAPPEAPPPPAPLRPAATSCFGAARPAAPPQQFGGADTPGRLSRASSSRSLLAAGPDDEDESSSSVPDGAPKPGNARKRKGAQRESNARPPEPPKDYIHVRARRGQATDSHSLAERVRREKISERMKFLQDLVPGCNKVTGKAVMLDEIINYVQSLQRQVEFLSMKLATMNPRLEFNMDNLLPKDVNASRMRNNAAPVYPLEAAPTRTFPFSHQPQGHHHPLQSVVNNGIEMPLSSSLHRSLSMPLPPLDGFADASSQLGTFWEDDLQSVVQMGFGQTKKQLLFPLRACMARCRHLA</sequence>
<dbReference type="GO" id="GO:0003700">
    <property type="term" value="F:DNA-binding transcription factor activity"/>
    <property type="evidence" value="ECO:0007669"/>
    <property type="project" value="TreeGrafter"/>
</dbReference>
<dbReference type="FunFam" id="4.10.280.10:FF:000002">
    <property type="entry name" value="Basic helix-loop-helix transcription factor"/>
    <property type="match status" value="1"/>
</dbReference>
<feature type="compositionally biased region" description="Pro residues" evidence="6">
    <location>
        <begin position="230"/>
        <end position="242"/>
    </location>
</feature>
<protein>
    <recommendedName>
        <fullName evidence="7">BHLH domain-containing protein</fullName>
    </recommendedName>
</protein>
<comment type="similarity">
    <text evidence="2">Belongs to the bHLH protein family.</text>
</comment>
<dbReference type="GO" id="GO:0005634">
    <property type="term" value="C:nucleus"/>
    <property type="evidence" value="ECO:0007669"/>
    <property type="project" value="UniProtKB-SubCell"/>
</dbReference>
<evidence type="ECO:0000313" key="8">
    <source>
        <dbReference type="EMBL" id="CAD1830333.1"/>
    </source>
</evidence>
<dbReference type="SUPFAM" id="SSF47459">
    <property type="entry name" value="HLH, helix-loop-helix DNA-binding domain"/>
    <property type="match status" value="1"/>
</dbReference>
<dbReference type="SMART" id="SM00353">
    <property type="entry name" value="HLH"/>
    <property type="match status" value="1"/>
</dbReference>
<dbReference type="AlphaFoldDB" id="A0A6V7PI47"/>
<feature type="compositionally biased region" description="Low complexity" evidence="6">
    <location>
        <begin position="204"/>
        <end position="229"/>
    </location>
</feature>
<proteinExistence type="inferred from homology"/>
<keyword evidence="3" id="KW-0805">Transcription regulation</keyword>
<evidence type="ECO:0000256" key="2">
    <source>
        <dbReference type="ARBA" id="ARBA00005510"/>
    </source>
</evidence>
<keyword evidence="4" id="KW-0804">Transcription</keyword>
<dbReference type="PANTHER" id="PTHR12565">
    <property type="entry name" value="STEROL REGULATORY ELEMENT-BINDING PROTEIN"/>
    <property type="match status" value="1"/>
</dbReference>
<dbReference type="InterPro" id="IPR024097">
    <property type="entry name" value="bHLH_ZIP_TF"/>
</dbReference>
<reference evidence="8" key="1">
    <citation type="submission" date="2020-07" db="EMBL/GenBank/DDBJ databases">
        <authorList>
            <person name="Lin J."/>
        </authorList>
    </citation>
    <scope>NUCLEOTIDE SEQUENCE</scope>
</reference>
<evidence type="ECO:0000256" key="5">
    <source>
        <dbReference type="ARBA" id="ARBA00023242"/>
    </source>
</evidence>
<feature type="compositionally biased region" description="Low complexity" evidence="6">
    <location>
        <begin position="270"/>
        <end position="283"/>
    </location>
</feature>
<evidence type="ECO:0000256" key="6">
    <source>
        <dbReference type="SAM" id="MobiDB-lite"/>
    </source>
</evidence>
<accession>A0A6V7PI47</accession>
<comment type="subcellular location">
    <subcellularLocation>
        <location evidence="1">Nucleus</location>
    </subcellularLocation>
</comment>
<organism evidence="8">
    <name type="scientific">Ananas comosus var. bracteatus</name>
    <name type="common">red pineapple</name>
    <dbReference type="NCBI Taxonomy" id="296719"/>
    <lineage>
        <taxon>Eukaryota</taxon>
        <taxon>Viridiplantae</taxon>
        <taxon>Streptophyta</taxon>
        <taxon>Embryophyta</taxon>
        <taxon>Tracheophyta</taxon>
        <taxon>Spermatophyta</taxon>
        <taxon>Magnoliopsida</taxon>
        <taxon>Liliopsida</taxon>
        <taxon>Poales</taxon>
        <taxon>Bromeliaceae</taxon>
        <taxon>Bromelioideae</taxon>
        <taxon>Ananas</taxon>
    </lineage>
</organism>
<dbReference type="PANTHER" id="PTHR12565:SF184">
    <property type="entry name" value="BHLH TRANSCRIPTION FACTOR"/>
    <property type="match status" value="1"/>
</dbReference>
<feature type="compositionally biased region" description="Basic and acidic residues" evidence="6">
    <location>
        <begin position="311"/>
        <end position="328"/>
    </location>
</feature>
<keyword evidence="5" id="KW-0539">Nucleus</keyword>
<dbReference type="CDD" id="cd18919">
    <property type="entry name" value="bHLH_AtBPE_like"/>
    <property type="match status" value="1"/>
</dbReference>
<evidence type="ECO:0000259" key="7">
    <source>
        <dbReference type="PROSITE" id="PS50888"/>
    </source>
</evidence>
<dbReference type="InterPro" id="IPR011598">
    <property type="entry name" value="bHLH_dom"/>
</dbReference>
<dbReference type="GO" id="GO:0046983">
    <property type="term" value="F:protein dimerization activity"/>
    <property type="evidence" value="ECO:0007669"/>
    <property type="project" value="InterPro"/>
</dbReference>
<feature type="region of interest" description="Disordered" evidence="6">
    <location>
        <begin position="204"/>
        <end position="342"/>
    </location>
</feature>